<keyword evidence="9" id="KW-1185">Reference proteome</keyword>
<comment type="similarity">
    <text evidence="2">Belongs to the DoxX family.</text>
</comment>
<dbReference type="OrthoDB" id="5382961at2"/>
<feature type="transmembrane region" description="Helical" evidence="7">
    <location>
        <begin position="109"/>
        <end position="131"/>
    </location>
</feature>
<evidence type="ECO:0000256" key="2">
    <source>
        <dbReference type="ARBA" id="ARBA00006679"/>
    </source>
</evidence>
<name>A0A1G7I3F6_9RHOB</name>
<evidence type="ECO:0000256" key="7">
    <source>
        <dbReference type="SAM" id="Phobius"/>
    </source>
</evidence>
<evidence type="ECO:0000256" key="6">
    <source>
        <dbReference type="ARBA" id="ARBA00023136"/>
    </source>
</evidence>
<dbReference type="AlphaFoldDB" id="A0A1G7I3F6"/>
<keyword evidence="5 7" id="KW-1133">Transmembrane helix</keyword>
<keyword evidence="4 7" id="KW-0812">Transmembrane</keyword>
<dbReference type="EMBL" id="FNAV01000012">
    <property type="protein sequence ID" value="SDF07133.1"/>
    <property type="molecule type" value="Genomic_DNA"/>
</dbReference>
<dbReference type="PANTHER" id="PTHR33452">
    <property type="entry name" value="OXIDOREDUCTASE CATD-RELATED"/>
    <property type="match status" value="1"/>
</dbReference>
<feature type="transmembrane region" description="Helical" evidence="7">
    <location>
        <begin position="74"/>
        <end position="93"/>
    </location>
</feature>
<proteinExistence type="inferred from homology"/>
<dbReference type="RefSeq" id="WP_008884750.1">
    <property type="nucleotide sequence ID" value="NZ_FNAV01000012.1"/>
</dbReference>
<evidence type="ECO:0000256" key="1">
    <source>
        <dbReference type="ARBA" id="ARBA00004651"/>
    </source>
</evidence>
<dbReference type="Proteomes" id="UP000198994">
    <property type="component" value="Unassembled WGS sequence"/>
</dbReference>
<dbReference type="InterPro" id="IPR051907">
    <property type="entry name" value="DoxX-like_oxidoreductase"/>
</dbReference>
<dbReference type="PANTHER" id="PTHR33452:SF1">
    <property type="entry name" value="INNER MEMBRANE PROTEIN YPHA-RELATED"/>
    <property type="match status" value="1"/>
</dbReference>
<dbReference type="Pfam" id="PF07681">
    <property type="entry name" value="DoxX"/>
    <property type="match status" value="1"/>
</dbReference>
<dbReference type="GO" id="GO:0005886">
    <property type="term" value="C:plasma membrane"/>
    <property type="evidence" value="ECO:0007669"/>
    <property type="project" value="UniProtKB-SubCell"/>
</dbReference>
<organism evidence="8 9">
    <name type="scientific">Salipiger thiooxidans</name>
    <dbReference type="NCBI Taxonomy" id="282683"/>
    <lineage>
        <taxon>Bacteria</taxon>
        <taxon>Pseudomonadati</taxon>
        <taxon>Pseudomonadota</taxon>
        <taxon>Alphaproteobacteria</taxon>
        <taxon>Rhodobacterales</taxon>
        <taxon>Roseobacteraceae</taxon>
        <taxon>Salipiger</taxon>
    </lineage>
</organism>
<evidence type="ECO:0000256" key="3">
    <source>
        <dbReference type="ARBA" id="ARBA00022475"/>
    </source>
</evidence>
<reference evidence="9" key="1">
    <citation type="submission" date="2016-10" db="EMBL/GenBank/DDBJ databases">
        <authorList>
            <person name="Varghese N."/>
            <person name="Submissions S."/>
        </authorList>
    </citation>
    <scope>NUCLEOTIDE SEQUENCE [LARGE SCALE GENOMIC DNA]</scope>
    <source>
        <strain evidence="9">DSM 10146</strain>
    </source>
</reference>
<evidence type="ECO:0000313" key="8">
    <source>
        <dbReference type="EMBL" id="SDF07133.1"/>
    </source>
</evidence>
<sequence length="134" mass="13852">MIDVKSAPYAALLLRVCTGALFVTHGLTKLFVFTPAGTMGFFESLGLPGWLGLATMLFEIVGGAALILGVATRLVALVAVPVLLGAAITAHWSNGFGFSNAGGGWEYPVMWAAVMAALALLGDGALAFWPLKRG</sequence>
<gene>
    <name evidence="8" type="ORF">SAMN04488105_11211</name>
</gene>
<evidence type="ECO:0000256" key="5">
    <source>
        <dbReference type="ARBA" id="ARBA00022989"/>
    </source>
</evidence>
<keyword evidence="3" id="KW-1003">Cell membrane</keyword>
<comment type="subcellular location">
    <subcellularLocation>
        <location evidence="1">Cell membrane</location>
        <topology evidence="1">Multi-pass membrane protein</topology>
    </subcellularLocation>
</comment>
<evidence type="ECO:0000313" key="9">
    <source>
        <dbReference type="Proteomes" id="UP000198994"/>
    </source>
</evidence>
<feature type="transmembrane region" description="Helical" evidence="7">
    <location>
        <begin position="45"/>
        <end position="67"/>
    </location>
</feature>
<feature type="transmembrane region" description="Helical" evidence="7">
    <location>
        <begin position="12"/>
        <end position="33"/>
    </location>
</feature>
<keyword evidence="6 7" id="KW-0472">Membrane</keyword>
<accession>A0A1G7I3F6</accession>
<evidence type="ECO:0000256" key="4">
    <source>
        <dbReference type="ARBA" id="ARBA00022692"/>
    </source>
</evidence>
<protein>
    <submittedName>
        <fullName evidence="8">Putative oxidoreductase</fullName>
    </submittedName>
</protein>
<dbReference type="STRING" id="282683.SAMN04488105_11211"/>
<dbReference type="InterPro" id="IPR032808">
    <property type="entry name" value="DoxX"/>
</dbReference>